<accession>A0A7W2F7U7</accession>
<sequence>MRATTALTTAGAPPCIRPDQPYSVLTEGPLVTRPATKSEINFSGICVPGVLVYSEEK</sequence>
<dbReference type="Proteomes" id="UP000573499">
    <property type="component" value="Unassembled WGS sequence"/>
</dbReference>
<name>A0A7W2F7U7_9BURK</name>
<evidence type="ECO:0000313" key="1">
    <source>
        <dbReference type="EMBL" id="MBA5686737.1"/>
    </source>
</evidence>
<proteinExistence type="predicted"/>
<evidence type="ECO:0000313" key="2">
    <source>
        <dbReference type="Proteomes" id="UP000573499"/>
    </source>
</evidence>
<dbReference type="EMBL" id="JACEZU010000003">
    <property type="protein sequence ID" value="MBA5686737.1"/>
    <property type="molecule type" value="Genomic_DNA"/>
</dbReference>
<comment type="caution">
    <text evidence="1">The sequence shown here is derived from an EMBL/GenBank/DDBJ whole genome shotgun (WGS) entry which is preliminary data.</text>
</comment>
<dbReference type="AlphaFoldDB" id="A0A7W2F7U7"/>
<gene>
    <name evidence="1" type="ORF">H3H39_06670</name>
</gene>
<dbReference type="RefSeq" id="WP_182152603.1">
    <property type="nucleotide sequence ID" value="NZ_JACEZU010000003.1"/>
</dbReference>
<organism evidence="1 2">
    <name type="scientific">Rugamonas apoptosis</name>
    <dbReference type="NCBI Taxonomy" id="2758570"/>
    <lineage>
        <taxon>Bacteria</taxon>
        <taxon>Pseudomonadati</taxon>
        <taxon>Pseudomonadota</taxon>
        <taxon>Betaproteobacteria</taxon>
        <taxon>Burkholderiales</taxon>
        <taxon>Oxalobacteraceae</taxon>
        <taxon>Telluria group</taxon>
        <taxon>Rugamonas</taxon>
    </lineage>
</organism>
<keyword evidence="2" id="KW-1185">Reference proteome</keyword>
<protein>
    <submittedName>
        <fullName evidence="1">Uncharacterized protein</fullName>
    </submittedName>
</protein>
<reference evidence="1 2" key="1">
    <citation type="submission" date="2020-07" db="EMBL/GenBank/DDBJ databases">
        <title>Novel species isolated from subtropical streams in China.</title>
        <authorList>
            <person name="Lu H."/>
        </authorList>
    </citation>
    <scope>NUCLEOTIDE SEQUENCE [LARGE SCALE GENOMIC DNA]</scope>
    <source>
        <strain evidence="1 2">LX47W</strain>
    </source>
</reference>